<dbReference type="GO" id="GO:0005085">
    <property type="term" value="F:guanyl-nucleotide exchange factor activity"/>
    <property type="evidence" value="ECO:0007669"/>
    <property type="project" value="UniProtKB-KW"/>
</dbReference>
<feature type="region of interest" description="Disordered" evidence="2">
    <location>
        <begin position="901"/>
        <end position="949"/>
    </location>
</feature>
<feature type="compositionally biased region" description="Polar residues" evidence="2">
    <location>
        <begin position="478"/>
        <end position="489"/>
    </location>
</feature>
<feature type="compositionally biased region" description="Low complexity" evidence="2">
    <location>
        <begin position="9"/>
        <end position="25"/>
    </location>
</feature>
<dbReference type="EMBL" id="KI894016">
    <property type="protein sequence ID" value="OCF46477.1"/>
    <property type="molecule type" value="Genomic_DNA"/>
</dbReference>
<evidence type="ECO:0000256" key="2">
    <source>
        <dbReference type="SAM" id="MobiDB-lite"/>
    </source>
</evidence>
<dbReference type="OrthoDB" id="10256089at2759"/>
<feature type="compositionally biased region" description="Polar residues" evidence="2">
    <location>
        <begin position="505"/>
        <end position="515"/>
    </location>
</feature>
<feature type="compositionally biased region" description="Polar residues" evidence="2">
    <location>
        <begin position="1504"/>
        <end position="1517"/>
    </location>
</feature>
<dbReference type="PANTHER" id="PTHR22834:SF20">
    <property type="entry name" value="SH3 DOMAIN-CONTAINING PROTEIN"/>
    <property type="match status" value="1"/>
</dbReference>
<feature type="compositionally biased region" description="Low complexity" evidence="2">
    <location>
        <begin position="556"/>
        <end position="568"/>
    </location>
</feature>
<feature type="compositionally biased region" description="Low complexity" evidence="2">
    <location>
        <begin position="1491"/>
        <end position="1503"/>
    </location>
</feature>
<feature type="compositionally biased region" description="Low complexity" evidence="2">
    <location>
        <begin position="262"/>
        <end position="273"/>
    </location>
</feature>
<protein>
    <recommendedName>
        <fullName evidence="3">DH domain-containing protein</fullName>
    </recommendedName>
</protein>
<feature type="compositionally biased region" description="Polar residues" evidence="2">
    <location>
        <begin position="1466"/>
        <end position="1480"/>
    </location>
</feature>
<dbReference type="STRING" id="1296096.A0A1B9HT79"/>
<feature type="compositionally biased region" description="Basic and acidic residues" evidence="2">
    <location>
        <begin position="122"/>
        <end position="132"/>
    </location>
</feature>
<dbReference type="Pfam" id="PF00621">
    <property type="entry name" value="RhoGEF"/>
    <property type="match status" value="1"/>
</dbReference>
<feature type="compositionally biased region" description="Polar residues" evidence="2">
    <location>
        <begin position="158"/>
        <end position="187"/>
    </location>
</feature>
<evidence type="ECO:0000256" key="1">
    <source>
        <dbReference type="ARBA" id="ARBA00022658"/>
    </source>
</evidence>
<feature type="compositionally biased region" description="Low complexity" evidence="2">
    <location>
        <begin position="86"/>
        <end position="99"/>
    </location>
</feature>
<name>A0A1B9HT79_9TREE</name>
<feature type="compositionally biased region" description="Polar residues" evidence="2">
    <location>
        <begin position="648"/>
        <end position="670"/>
    </location>
</feature>
<feature type="compositionally biased region" description="Polar residues" evidence="2">
    <location>
        <begin position="217"/>
        <end position="234"/>
    </location>
</feature>
<dbReference type="GO" id="GO:0032955">
    <property type="term" value="P:regulation of division septum assembly"/>
    <property type="evidence" value="ECO:0007669"/>
    <property type="project" value="TreeGrafter"/>
</dbReference>
<organism evidence="4">
    <name type="scientific">Kwoniella pini CBS 10737</name>
    <dbReference type="NCBI Taxonomy" id="1296096"/>
    <lineage>
        <taxon>Eukaryota</taxon>
        <taxon>Fungi</taxon>
        <taxon>Dikarya</taxon>
        <taxon>Basidiomycota</taxon>
        <taxon>Agaricomycotina</taxon>
        <taxon>Tremellomycetes</taxon>
        <taxon>Tremellales</taxon>
        <taxon>Cryptococcaceae</taxon>
        <taxon>Kwoniella</taxon>
    </lineage>
</organism>
<dbReference type="GO" id="GO:0005737">
    <property type="term" value="C:cytoplasm"/>
    <property type="evidence" value="ECO:0007669"/>
    <property type="project" value="InterPro"/>
</dbReference>
<dbReference type="SMART" id="SM00325">
    <property type="entry name" value="RhoGEF"/>
    <property type="match status" value="1"/>
</dbReference>
<feature type="compositionally biased region" description="Polar residues" evidence="2">
    <location>
        <begin position="618"/>
        <end position="631"/>
    </location>
</feature>
<feature type="compositionally biased region" description="Low complexity" evidence="2">
    <location>
        <begin position="188"/>
        <end position="206"/>
    </location>
</feature>
<feature type="region of interest" description="Disordered" evidence="2">
    <location>
        <begin position="1"/>
        <end position="273"/>
    </location>
</feature>
<feature type="compositionally biased region" description="Polar residues" evidence="2">
    <location>
        <begin position="353"/>
        <end position="369"/>
    </location>
</feature>
<dbReference type="Pfam" id="PF03114">
    <property type="entry name" value="BAR"/>
    <property type="match status" value="1"/>
</dbReference>
<dbReference type="InterPro" id="IPR000219">
    <property type="entry name" value="DH_dom"/>
</dbReference>
<feature type="compositionally biased region" description="Low complexity" evidence="2">
    <location>
        <begin position="901"/>
        <end position="912"/>
    </location>
</feature>
<feature type="region of interest" description="Disordered" evidence="2">
    <location>
        <begin position="1444"/>
        <end position="1556"/>
    </location>
</feature>
<dbReference type="InterPro" id="IPR051492">
    <property type="entry name" value="Dynamin-Rho_GEF"/>
</dbReference>
<feature type="compositionally biased region" description="Basic and acidic residues" evidence="2">
    <location>
        <begin position="35"/>
        <end position="49"/>
    </location>
</feature>
<dbReference type="Gene3D" id="1.20.900.10">
    <property type="entry name" value="Dbl homology (DH) domain"/>
    <property type="match status" value="1"/>
</dbReference>
<keyword evidence="1" id="KW-0344">Guanine-nucleotide releasing factor</keyword>
<dbReference type="InterPro" id="IPR027267">
    <property type="entry name" value="AH/BAR_dom_sf"/>
</dbReference>
<feature type="compositionally biased region" description="Low complexity" evidence="2">
    <location>
        <begin position="378"/>
        <end position="396"/>
    </location>
</feature>
<feature type="region of interest" description="Disordered" evidence="2">
    <location>
        <begin position="648"/>
        <end position="716"/>
    </location>
</feature>
<feature type="compositionally biased region" description="Low complexity" evidence="2">
    <location>
        <begin position="340"/>
        <end position="352"/>
    </location>
</feature>
<dbReference type="GO" id="GO:0031991">
    <property type="term" value="P:regulation of actomyosin contractile ring contraction"/>
    <property type="evidence" value="ECO:0007669"/>
    <property type="project" value="TreeGrafter"/>
</dbReference>
<feature type="compositionally biased region" description="Polar residues" evidence="2">
    <location>
        <begin position="325"/>
        <end position="339"/>
    </location>
</feature>
<evidence type="ECO:0000313" key="4">
    <source>
        <dbReference type="EMBL" id="OCF46477.1"/>
    </source>
</evidence>
<dbReference type="PANTHER" id="PTHR22834">
    <property type="entry name" value="NUCLEAR FUSION PROTEIN FUS2"/>
    <property type="match status" value="1"/>
</dbReference>
<feature type="compositionally biased region" description="Low complexity" evidence="2">
    <location>
        <begin position="431"/>
        <end position="443"/>
    </location>
</feature>
<sequence length="1793" mass="193941">MTTPPGPSRSPRSTPPISTYRRSSSVSEAIQQFESKSRLEPNSPMEKKSPINKRSGIPSRIGSSIKSSPVSPRKEVNSVTSTAITGSEAGSSRSSSMIGIRRESDSRDGGLGIGAPGGNKALEFRRATESKMRTTRPTLSPSSSVSSIPRLSTPRAAGSSSRVLSKTASSPHTNSKPFPFTSTSLPRSTSDSFYTSSSRGSTPPSSIAGPSRVISPKRTNAAVTVSQLSPSPKQRSPPLRRKSPKADLTKPRSSAETRRPSHQSLNSTSSQASISNTSAFFHPVSNTTSLAGSKTYLGEFGERETQPTPIALEAGSTHMIRGGPNRSSRSSQGASPRINSTSSSMMGSPKSPQHMTVTIPKRTSSNPDSPKTPKSAGPRLPISPRTSSRRLSSPTRDYPPTISPRMASRHVMLEPTIESGRTSLDRRPSNRRGSSQSSVSRLSEVAPTIREPIKRPTSAAIGPIGHSRALPGSRSPPRISQSTSPSPKGSPSRLAARRLSASPRKSPNLTIQTPPSLLNSRLSSFSSIASNAQPTPPVPAKSPLRSLSRENSEPNTSISSVRQSTSRSDSGESNMAQVGTPTSLRTRLGKLTESDPEKPKGLMGPPDIPKSAERTPPIEQTNSSSSQIVATPNEFRFTNFTVPSMYSQDSAPTTGNSWAWSETAARSSADGTAMRRQSRLGSVEWGKQKEMPPSSQRSSFDLGREGHRRSSSFPRMSMVSDKDLPFVPTEIPSMAATYGSHEPFDPASPVIVDHREPAKSPSLPILREGKVAHHTFTPDSPLSGTPSPALLASPGQFTVLRPAETPLRPLLPTSPSIVMSKRTHLIREIASSERAYAKDLALIRDAYMFRFLRPASQYSTNGDSSISPSEVSRRSSIYTYQTAETKRSSGYDSTNWMFSNTSTSTPLPKSPSDGYNLGHMPGSAEGSSSSSSNVTPQPSLKHHKRSSSSIVAMAPPIGKPLSPADLKTVFLNLDQLASAAEDLASAFEQAMGEEDHSMGAIGREGEAGTDKLGQAFVAMIPRIRPLYNFYCARQSPASLRLMELQTDVAHNAHLKECWLSIKGRTHAWNLDSMLIKPVQRITKYPLLFEDLLNCTTPVHPDYFSIRTAAQMSKAIAMEIDEAKRRKDVVSNAINSKKAPATNTSPKENKAPASKLLGLKRFRKDKAASSTTSLALSKSASSTELNLPAVIPEHSLSSFKDLVVKVEEIDQCVRRVGKEVILWTAAAKEVLVTEDGVMRTWLRVVQLEPSDATDRRMLEFRKVIDGTITEVWKDLNDEVRQQIMPIFAKLLESTSNPRKVIHKRDAKYMDYTKFHALKASKKNIERSVIQSAAEFVALHSQLVDELPAFLEGCLRIFDIALVGFARAQAKYHIGIKDRLAAYEEAWMVLPLSPNVQQSPINTSTSRGIVKAWHESWAPYAEAMDHFHCTRPARIAATRIATFNAKSGGRPLSRSGSPMLSPGLRHSASVNSPTSLNGSRPSSPAPAKSGRFRSSSLRSQTTPSSITVTSPKDSNSSMFNLIRRSNSKHNVPKAGESPIRPAMHTRNSSGGGLKPSSASIISEASSRLSWGLPRISADPSQPIFEGLGLSPTKPNIELIRSNSKRATSYPVYTTSPSSNNLFTVDLNSSQVSLASTNTNVELSSVTRANGSGDGVGLGLGDVSNLALSRPEDSKNTRHPFATLPRSPSIIQTQRQRTDEIDAAEGWRNEQVIYQCACVADFDPADLGDRRYRGLKFLAMISGDLVDVFHEVGRIDELPSFPYPEVGVDNDGVLVARSENGQIGLVICSFLEPLRD</sequence>
<feature type="compositionally biased region" description="Basic and acidic residues" evidence="2">
    <location>
        <begin position="244"/>
        <end position="259"/>
    </location>
</feature>
<feature type="compositionally biased region" description="Polar residues" evidence="2">
    <location>
        <begin position="571"/>
        <end position="585"/>
    </location>
</feature>
<feature type="region of interest" description="Disordered" evidence="2">
    <location>
        <begin position="297"/>
        <end position="631"/>
    </location>
</feature>
<evidence type="ECO:0000259" key="3">
    <source>
        <dbReference type="PROSITE" id="PS50010"/>
    </source>
</evidence>
<reference evidence="4" key="2">
    <citation type="submission" date="2016-07" db="EMBL/GenBank/DDBJ databases">
        <title>Evolution of pathogenesis and genome organization in the Tremellales.</title>
        <authorList>
            <person name="Cuomo C."/>
            <person name="Litvintseva A."/>
            <person name="Heitman J."/>
            <person name="Chen Y."/>
            <person name="Sun S."/>
            <person name="Springer D."/>
            <person name="Dromer F."/>
            <person name="Young S."/>
            <person name="Zeng Q."/>
            <person name="Chapman S."/>
            <person name="Gujja S."/>
            <person name="Saif S."/>
            <person name="Birren B."/>
        </authorList>
    </citation>
    <scope>NUCLEOTIDE SEQUENCE</scope>
    <source>
        <strain evidence="4">CBS 10737</strain>
    </source>
</reference>
<dbReference type="SUPFAM" id="SSF48065">
    <property type="entry name" value="DBL homology domain (DH-domain)"/>
    <property type="match status" value="1"/>
</dbReference>
<dbReference type="InterPro" id="IPR004148">
    <property type="entry name" value="BAR_dom"/>
</dbReference>
<dbReference type="InterPro" id="IPR035899">
    <property type="entry name" value="DBL_dom_sf"/>
</dbReference>
<proteinExistence type="predicted"/>
<dbReference type="PROSITE" id="PS50010">
    <property type="entry name" value="DH_2"/>
    <property type="match status" value="1"/>
</dbReference>
<feature type="compositionally biased region" description="Low complexity" evidence="2">
    <location>
        <begin position="490"/>
        <end position="504"/>
    </location>
</feature>
<feature type="region of interest" description="Disordered" evidence="2">
    <location>
        <begin position="1130"/>
        <end position="1150"/>
    </location>
</feature>
<accession>A0A1B9HT79</accession>
<feature type="compositionally biased region" description="Low complexity" evidence="2">
    <location>
        <begin position="53"/>
        <end position="71"/>
    </location>
</feature>
<feature type="compositionally biased region" description="Low complexity" evidence="2">
    <location>
        <begin position="1444"/>
        <end position="1456"/>
    </location>
</feature>
<dbReference type="SUPFAM" id="SSF103657">
    <property type="entry name" value="BAR/IMD domain-like"/>
    <property type="match status" value="1"/>
</dbReference>
<feature type="compositionally biased region" description="Low complexity" evidence="2">
    <location>
        <begin position="135"/>
        <end position="154"/>
    </location>
</feature>
<dbReference type="Gene3D" id="1.20.1270.60">
    <property type="entry name" value="Arfaptin homology (AH) domain/BAR domain"/>
    <property type="match status" value="1"/>
</dbReference>
<gene>
    <name evidence="4" type="ORF">I206_07330</name>
</gene>
<feature type="compositionally biased region" description="Basic and acidic residues" evidence="2">
    <location>
        <begin position="590"/>
        <end position="600"/>
    </location>
</feature>
<feature type="domain" description="DH" evidence="3">
    <location>
        <begin position="821"/>
        <end position="1122"/>
    </location>
</feature>
<reference evidence="4" key="1">
    <citation type="submission" date="2013-07" db="EMBL/GenBank/DDBJ databases">
        <title>The Genome Sequence of Cryptococcus pinus CBS10737.</title>
        <authorList>
            <consortium name="The Broad Institute Genome Sequencing Platform"/>
            <person name="Cuomo C."/>
            <person name="Litvintseva A."/>
            <person name="Chen Y."/>
            <person name="Heitman J."/>
            <person name="Sun S."/>
            <person name="Springer D."/>
            <person name="Dromer F."/>
            <person name="Young S.K."/>
            <person name="Zeng Q."/>
            <person name="Gargeya S."/>
            <person name="Fitzgerald M."/>
            <person name="Abouelleil A."/>
            <person name="Alvarado L."/>
            <person name="Berlin A.M."/>
            <person name="Chapman S.B."/>
            <person name="Dewar J."/>
            <person name="Goldberg J."/>
            <person name="Griggs A."/>
            <person name="Gujja S."/>
            <person name="Hansen M."/>
            <person name="Howarth C."/>
            <person name="Imamovic A."/>
            <person name="Larimer J."/>
            <person name="McCowan C."/>
            <person name="Murphy C."/>
            <person name="Pearson M."/>
            <person name="Priest M."/>
            <person name="Roberts A."/>
            <person name="Saif S."/>
            <person name="Shea T."/>
            <person name="Sykes S."/>
            <person name="Wortman J."/>
            <person name="Nusbaum C."/>
            <person name="Birren B."/>
        </authorList>
    </citation>
    <scope>NUCLEOTIDE SEQUENCE [LARGE SCALE GENOMIC DNA]</scope>
    <source>
        <strain evidence="4">CBS 10737</strain>
    </source>
</reference>
<feature type="compositionally biased region" description="Low complexity" evidence="2">
    <location>
        <begin position="516"/>
        <end position="530"/>
    </location>
</feature>